<dbReference type="InterPro" id="IPR006148">
    <property type="entry name" value="Glc/Gal-6P_isomerase"/>
</dbReference>
<keyword evidence="6" id="KW-1185">Reference proteome</keyword>
<sequence>MNIIIVKDYEEMSRKAAHLFVAQILNKPNSVLGLATGSTPMGLYKELIRFFNEGMISFQSATAFNLDEYVGLEKEHPQSYWRFMQENFFTKVDLPVERQFIPSGVAEDIAAESYNYDKNITSKGGIDLQVLGIGRNGHIGFNEPDLKFEARTHVVKLDEQTIEDNARFFDDISMVPTLAISMGVKTIMQSRSIILLASGKEKGEAIKKMLSGNITPELPASVLQLHPSVTAIIDLAAASMLDIEALKDLYQISMPS</sequence>
<dbReference type="GO" id="GO:0004342">
    <property type="term" value="F:glucosamine-6-phosphate deaminase activity"/>
    <property type="evidence" value="ECO:0007669"/>
    <property type="project" value="UniProtKB-EC"/>
</dbReference>
<dbReference type="PROSITE" id="PS01161">
    <property type="entry name" value="GLC_GALNAC_ISOMERASE"/>
    <property type="match status" value="1"/>
</dbReference>
<dbReference type="PANTHER" id="PTHR11280:SF5">
    <property type="entry name" value="GLUCOSAMINE-6-PHOSPHATE ISOMERASE"/>
    <property type="match status" value="1"/>
</dbReference>
<dbReference type="SUPFAM" id="SSF100950">
    <property type="entry name" value="NagB/RpiA/CoA transferase-like"/>
    <property type="match status" value="1"/>
</dbReference>
<comment type="similarity">
    <text evidence="3">Belongs to the glucosamine/galactosamine-6-phosphate isomerase family. NagB subfamily.</text>
</comment>
<name>A0ABT6NE84_9FIRM</name>
<evidence type="ECO:0000256" key="1">
    <source>
        <dbReference type="ARBA" id="ARBA00022801"/>
    </source>
</evidence>
<evidence type="ECO:0000313" key="5">
    <source>
        <dbReference type="EMBL" id="MDH8678711.1"/>
    </source>
</evidence>
<comment type="catalytic activity">
    <reaction evidence="3">
        <text>alpha-D-glucosamine 6-phosphate + H2O = beta-D-fructose 6-phosphate + NH4(+)</text>
        <dbReference type="Rhea" id="RHEA:12172"/>
        <dbReference type="ChEBI" id="CHEBI:15377"/>
        <dbReference type="ChEBI" id="CHEBI:28938"/>
        <dbReference type="ChEBI" id="CHEBI:57634"/>
        <dbReference type="ChEBI" id="CHEBI:75989"/>
        <dbReference type="EC" id="3.5.99.6"/>
    </reaction>
</comment>
<reference evidence="5 6" key="1">
    <citation type="submission" date="2023-04" db="EMBL/GenBank/DDBJ databases">
        <title>Fusibacter bizertensis strain WBS, isolated from littoral bottom sediments of the Arctic seas - biochemical and genomic analysis.</title>
        <authorList>
            <person name="Brioukhanov A.L."/>
        </authorList>
    </citation>
    <scope>NUCLEOTIDE SEQUENCE [LARGE SCALE GENOMIC DNA]</scope>
    <source>
        <strain evidence="5 6">WBS</strain>
    </source>
</reference>
<feature type="active site" description="For ring-opening step" evidence="3">
    <location>
        <position position="143"/>
    </location>
</feature>
<keyword evidence="2 3" id="KW-0119">Carbohydrate metabolism</keyword>
<dbReference type="RefSeq" id="WP_281094591.1">
    <property type="nucleotide sequence ID" value="NZ_JARYZI010000007.1"/>
</dbReference>
<comment type="caution">
    <text evidence="3">Lacks conserved residue(s) required for the propagation of feature annotation.</text>
</comment>
<comment type="caution">
    <text evidence="5">The sequence shown here is derived from an EMBL/GenBank/DDBJ whole genome shotgun (WGS) entry which is preliminary data.</text>
</comment>
<feature type="active site" description="Proton acceptor; for ring-opening step" evidence="3">
    <location>
        <position position="138"/>
    </location>
</feature>
<dbReference type="EC" id="3.5.99.6" evidence="3"/>
<dbReference type="NCBIfam" id="TIGR00502">
    <property type="entry name" value="nagB"/>
    <property type="match status" value="1"/>
</dbReference>
<protein>
    <recommendedName>
        <fullName evidence="3">Glucosamine-6-phosphate deaminase</fullName>
        <ecNumber evidence="3">3.5.99.6</ecNumber>
    </recommendedName>
    <alternativeName>
        <fullName evidence="3">GlcN6P deaminase</fullName>
        <shortName evidence="3">GNPDA</shortName>
    </alternativeName>
    <alternativeName>
        <fullName evidence="3">Glucosamine-6-phosphate isomerase</fullName>
    </alternativeName>
</protein>
<dbReference type="CDD" id="cd01399">
    <property type="entry name" value="GlcN6P_deaminase"/>
    <property type="match status" value="1"/>
</dbReference>
<dbReference type="EMBL" id="JARYZI010000007">
    <property type="protein sequence ID" value="MDH8678711.1"/>
    <property type="molecule type" value="Genomic_DNA"/>
</dbReference>
<dbReference type="PANTHER" id="PTHR11280">
    <property type="entry name" value="GLUCOSAMINE-6-PHOSPHATE ISOMERASE"/>
    <property type="match status" value="1"/>
</dbReference>
<dbReference type="Gene3D" id="3.40.50.1360">
    <property type="match status" value="1"/>
</dbReference>
<dbReference type="InterPro" id="IPR018321">
    <property type="entry name" value="Glucosamine6P_isomerase_CS"/>
</dbReference>
<dbReference type="HAMAP" id="MF_01241">
    <property type="entry name" value="GlcN6P_deamin"/>
    <property type="match status" value="1"/>
</dbReference>
<evidence type="ECO:0000259" key="4">
    <source>
        <dbReference type="Pfam" id="PF01182"/>
    </source>
</evidence>
<dbReference type="Pfam" id="PF01182">
    <property type="entry name" value="Glucosamine_iso"/>
    <property type="match status" value="1"/>
</dbReference>
<dbReference type="InterPro" id="IPR037171">
    <property type="entry name" value="NagB/RpiA_transferase-like"/>
</dbReference>
<evidence type="ECO:0000256" key="2">
    <source>
        <dbReference type="ARBA" id="ARBA00023277"/>
    </source>
</evidence>
<proteinExistence type="inferred from homology"/>
<accession>A0ABT6NE84</accession>
<gene>
    <name evidence="3 5" type="primary">nagB</name>
    <name evidence="5" type="ORF">QE109_11160</name>
</gene>
<keyword evidence="1 3" id="KW-0378">Hydrolase</keyword>
<feature type="domain" description="Glucosamine/galactosamine-6-phosphate isomerase" evidence="4">
    <location>
        <begin position="11"/>
        <end position="224"/>
    </location>
</feature>
<dbReference type="InterPro" id="IPR004547">
    <property type="entry name" value="Glucosamine6P_isomerase"/>
</dbReference>
<evidence type="ECO:0000256" key="3">
    <source>
        <dbReference type="HAMAP-Rule" id="MF_01241"/>
    </source>
</evidence>
<comment type="pathway">
    <text evidence="3">Amino-sugar metabolism; N-acetylneuraminate degradation; D-fructose 6-phosphate from N-acetylneuraminate: step 5/5.</text>
</comment>
<evidence type="ECO:0000313" key="6">
    <source>
        <dbReference type="Proteomes" id="UP001158045"/>
    </source>
</evidence>
<feature type="active site" description="Proton acceptor; for enolization step" evidence="3">
    <location>
        <position position="67"/>
    </location>
</feature>
<organism evidence="5 6">
    <name type="scientific">Fusibacter bizertensis</name>
    <dbReference type="NCBI Taxonomy" id="1488331"/>
    <lineage>
        <taxon>Bacteria</taxon>
        <taxon>Bacillati</taxon>
        <taxon>Bacillota</taxon>
        <taxon>Clostridia</taxon>
        <taxon>Eubacteriales</taxon>
        <taxon>Eubacteriales Family XII. Incertae Sedis</taxon>
        <taxon>Fusibacter</taxon>
    </lineage>
</organism>
<dbReference type="Proteomes" id="UP001158045">
    <property type="component" value="Unassembled WGS sequence"/>
</dbReference>
<comment type="function">
    <text evidence="3">Catalyzes the reversible isomerization-deamination of glucosamine 6-phosphate (GlcN6P) to form fructose 6-phosphate (Fru6P) and ammonium ion.</text>
</comment>
<feature type="active site" description="For ring-opening step" evidence="3">
    <location>
        <position position="136"/>
    </location>
</feature>